<dbReference type="GeneID" id="63781685"/>
<reference evidence="1 2" key="1">
    <citation type="submission" date="2016-07" db="EMBL/GenBank/DDBJ databases">
        <title>Pervasive Adenine N6-methylation of Active Genes in Fungi.</title>
        <authorList>
            <consortium name="DOE Joint Genome Institute"/>
            <person name="Mondo S.J."/>
            <person name="Dannebaum R.O."/>
            <person name="Kuo R.C."/>
            <person name="Labutti K."/>
            <person name="Haridas S."/>
            <person name="Kuo A."/>
            <person name="Salamov A."/>
            <person name="Ahrendt S.R."/>
            <person name="Lipzen A."/>
            <person name="Sullivan W."/>
            <person name="Andreopoulos W.B."/>
            <person name="Clum A."/>
            <person name="Lindquist E."/>
            <person name="Daum C."/>
            <person name="Ramamoorthy G.K."/>
            <person name="Gryganskyi A."/>
            <person name="Culley D."/>
            <person name="Magnuson J.K."/>
            <person name="James T.Y."/>
            <person name="O'Malley M.A."/>
            <person name="Stajich J.E."/>
            <person name="Spatafora J.W."/>
            <person name="Visel A."/>
            <person name="Grigoriev I.V."/>
        </authorList>
    </citation>
    <scope>NUCLEOTIDE SEQUENCE [LARGE SCALE GENOMIC DNA]</scope>
    <source>
        <strain evidence="1 2">CBS 129021</strain>
    </source>
</reference>
<dbReference type="EMBL" id="MCFJ01000012">
    <property type="protein sequence ID" value="ORY60198.1"/>
    <property type="molecule type" value="Genomic_DNA"/>
</dbReference>
<dbReference type="Proteomes" id="UP000193689">
    <property type="component" value="Unassembled WGS sequence"/>
</dbReference>
<evidence type="ECO:0000313" key="1">
    <source>
        <dbReference type="EMBL" id="ORY60198.1"/>
    </source>
</evidence>
<protein>
    <submittedName>
        <fullName evidence="1">Uncharacterized protein</fullName>
    </submittedName>
</protein>
<gene>
    <name evidence="1" type="ORF">BCR38DRAFT_55911</name>
</gene>
<evidence type="ECO:0000313" key="2">
    <source>
        <dbReference type="Proteomes" id="UP000193689"/>
    </source>
</evidence>
<name>A0A1Y2DLL4_9PEZI</name>
<dbReference type="InParanoid" id="A0A1Y2DLL4"/>
<dbReference type="RefSeq" id="XP_040712632.1">
    <property type="nucleotide sequence ID" value="XM_040865473.1"/>
</dbReference>
<proteinExistence type="predicted"/>
<comment type="caution">
    <text evidence="1">The sequence shown here is derived from an EMBL/GenBank/DDBJ whole genome shotgun (WGS) entry which is preliminary data.</text>
</comment>
<accession>A0A1Y2DLL4</accession>
<organism evidence="1 2">
    <name type="scientific">Pseudomassariella vexata</name>
    <dbReference type="NCBI Taxonomy" id="1141098"/>
    <lineage>
        <taxon>Eukaryota</taxon>
        <taxon>Fungi</taxon>
        <taxon>Dikarya</taxon>
        <taxon>Ascomycota</taxon>
        <taxon>Pezizomycotina</taxon>
        <taxon>Sordariomycetes</taxon>
        <taxon>Xylariomycetidae</taxon>
        <taxon>Amphisphaeriales</taxon>
        <taxon>Pseudomassariaceae</taxon>
        <taxon>Pseudomassariella</taxon>
    </lineage>
</organism>
<keyword evidence="2" id="KW-1185">Reference proteome</keyword>
<sequence>MYWVHLDVPSFFNLAPLMFDQPVPRLLRPLPQGCYQPCLMAAMAAMADVDDRPFSHSVRPCGSPARFGLRLRAGFVSLSSTSWASRSSRCTSIGAPSRVILSRKQDRCLSTWMDYDATNHGSSRIISMALCRRQAMAVVTFVLIDRSFPAFLYRDQPPSNARLVSEDSGMQNIPSARQRLLFWENLCLLYSGSSCLLAH</sequence>
<dbReference type="AlphaFoldDB" id="A0A1Y2DLL4"/>